<dbReference type="Gene3D" id="3.30.70.100">
    <property type="match status" value="1"/>
</dbReference>
<gene>
    <name evidence="1" type="ORF">B7P33_12725</name>
</gene>
<evidence type="ECO:0000313" key="1">
    <source>
        <dbReference type="EMBL" id="PCE64092.1"/>
    </source>
</evidence>
<evidence type="ECO:0000313" key="2">
    <source>
        <dbReference type="Proteomes" id="UP000219559"/>
    </source>
</evidence>
<accession>A0A2A4G8K0</accession>
<name>A0A2A4G8K0_9FLAO</name>
<comment type="caution">
    <text evidence="1">The sequence shown here is derived from an EMBL/GenBank/DDBJ whole genome shotgun (WGS) entry which is preliminary data.</text>
</comment>
<protein>
    <recommendedName>
        <fullName evidence="3">ABM domain-containing protein</fullName>
    </recommendedName>
</protein>
<dbReference type="SUPFAM" id="SSF54909">
    <property type="entry name" value="Dimeric alpha+beta barrel"/>
    <property type="match status" value="1"/>
</dbReference>
<dbReference type="Proteomes" id="UP000219559">
    <property type="component" value="Unassembled WGS sequence"/>
</dbReference>
<evidence type="ECO:0008006" key="3">
    <source>
        <dbReference type="Google" id="ProtNLM"/>
    </source>
</evidence>
<dbReference type="AlphaFoldDB" id="A0A2A4G8K0"/>
<dbReference type="RefSeq" id="WP_097442837.1">
    <property type="nucleotide sequence ID" value="NZ_NBWU01000004.1"/>
</dbReference>
<dbReference type="InterPro" id="IPR011008">
    <property type="entry name" value="Dimeric_a/b-barrel"/>
</dbReference>
<sequence>MSNKSLQVEWAPFTIKKEDFDSMLKASDRMQKEFLSQQVGFVGRQLLRKSDTEFTDLVLWETAEHAQKAMQAAQQSESCGSYFSLMQVDASQISHLDLVKEYH</sequence>
<dbReference type="OrthoDB" id="1163058at2"/>
<organism evidence="1 2">
    <name type="scientific">Sediminicola luteus</name>
    <dbReference type="NCBI Taxonomy" id="319238"/>
    <lineage>
        <taxon>Bacteria</taxon>
        <taxon>Pseudomonadati</taxon>
        <taxon>Bacteroidota</taxon>
        <taxon>Flavobacteriia</taxon>
        <taxon>Flavobacteriales</taxon>
        <taxon>Flavobacteriaceae</taxon>
        <taxon>Sediminicola</taxon>
    </lineage>
</organism>
<proteinExistence type="predicted"/>
<keyword evidence="2" id="KW-1185">Reference proteome</keyword>
<reference evidence="1 2" key="1">
    <citation type="submission" date="2017-04" db="EMBL/GenBank/DDBJ databases">
        <title>A new member of the family Flavobacteriaceae isolated from ascidians.</title>
        <authorList>
            <person name="Chen L."/>
        </authorList>
    </citation>
    <scope>NUCLEOTIDE SEQUENCE [LARGE SCALE GENOMIC DNA]</scope>
    <source>
        <strain evidence="1 2">HQA918</strain>
    </source>
</reference>
<dbReference type="EMBL" id="NBWU01000004">
    <property type="protein sequence ID" value="PCE64092.1"/>
    <property type="molecule type" value="Genomic_DNA"/>
</dbReference>